<feature type="region of interest" description="Disordered" evidence="1">
    <location>
        <begin position="63"/>
        <end position="83"/>
    </location>
</feature>
<proteinExistence type="predicted"/>
<feature type="region of interest" description="Disordered" evidence="1">
    <location>
        <begin position="128"/>
        <end position="178"/>
    </location>
</feature>
<evidence type="ECO:0000313" key="2">
    <source>
        <dbReference type="EMBL" id="QFQ12867.1"/>
    </source>
</evidence>
<feature type="region of interest" description="Disordered" evidence="1">
    <location>
        <begin position="1"/>
        <end position="24"/>
    </location>
</feature>
<feature type="compositionally biased region" description="Basic and acidic residues" evidence="1">
    <location>
        <begin position="10"/>
        <end position="24"/>
    </location>
</feature>
<dbReference type="EMBL" id="CP033459">
    <property type="protein sequence ID" value="QFQ12867.1"/>
    <property type="molecule type" value="Genomic_DNA"/>
</dbReference>
<protein>
    <recommendedName>
        <fullName evidence="4">DUF4890 domain-containing protein</fullName>
    </recommendedName>
</protein>
<sequence>MTTMMAQNKNEGHRDRNETPEQRINKQAMRMVDALSLDDKTGERFITTYKNFKNDIFEVMKKYPRPERTPKAEGEKSRKTDAEIEKEIKDQFAMSREILDVRERYYNEFRKFLNPRQIKKMYGMEREGMKKLGRPHGPFKAGKPNQRGKQWQGRPGWYNQRPHRPAQNQTNTPTNGQK</sequence>
<organism evidence="2 3">
    <name type="scientific">Pseudoprevotella muciniphila</name>
    <dbReference type="NCBI Taxonomy" id="2133944"/>
    <lineage>
        <taxon>Bacteria</taxon>
        <taxon>Pseudomonadati</taxon>
        <taxon>Bacteroidota</taxon>
        <taxon>Bacteroidia</taxon>
        <taxon>Bacteroidales</taxon>
        <taxon>Prevotellaceae</taxon>
        <taxon>Pseudoprevotella</taxon>
    </lineage>
</organism>
<evidence type="ECO:0008006" key="4">
    <source>
        <dbReference type="Google" id="ProtNLM"/>
    </source>
</evidence>
<accession>A0A5P8E7M4</accession>
<feature type="compositionally biased region" description="Polar residues" evidence="1">
    <location>
        <begin position="166"/>
        <end position="178"/>
    </location>
</feature>
<evidence type="ECO:0000256" key="1">
    <source>
        <dbReference type="SAM" id="MobiDB-lite"/>
    </source>
</evidence>
<dbReference type="AlphaFoldDB" id="A0A5P8E7M4"/>
<evidence type="ECO:0000313" key="3">
    <source>
        <dbReference type="Proteomes" id="UP000249375"/>
    </source>
</evidence>
<dbReference type="KEGG" id="alq:C7Y71_007475"/>
<reference evidence="2 3" key="1">
    <citation type="submission" date="2018-11" db="EMBL/GenBank/DDBJ databases">
        <authorList>
            <person name="Na S.W."/>
            <person name="Baik M."/>
        </authorList>
    </citation>
    <scope>NUCLEOTIDE SEQUENCE [LARGE SCALE GENOMIC DNA]</scope>
    <source>
        <strain evidence="2 3">E39</strain>
    </source>
</reference>
<gene>
    <name evidence="2" type="ORF">C7Y71_007475</name>
</gene>
<dbReference type="Proteomes" id="UP000249375">
    <property type="component" value="Chromosome"/>
</dbReference>
<name>A0A5P8E7M4_9BACT</name>
<keyword evidence="3" id="KW-1185">Reference proteome</keyword>